<protein>
    <recommendedName>
        <fullName evidence="5">Tyrosine-protein phosphatase</fullName>
        <ecNumber evidence="5">3.1.3.48</ecNumber>
    </recommendedName>
</protein>
<dbReference type="PANTHER" id="PTHR39181:SF1">
    <property type="entry name" value="TYROSINE-PROTEIN PHOSPHATASE YWQE"/>
    <property type="match status" value="1"/>
</dbReference>
<keyword evidence="3 5" id="KW-0904">Protein phosphatase</keyword>
<reference evidence="6 7" key="1">
    <citation type="submission" date="2022-08" db="EMBL/GenBank/DDBJ databases">
        <title>Aerococcaceae sp. nov isolated from spoiled eye mask.</title>
        <authorList>
            <person name="Zhou G."/>
            <person name="Xie X.-B."/>
            <person name="Shi Q.-S."/>
            <person name="Wang Y.-S."/>
            <person name="Wen X."/>
            <person name="Peng H."/>
            <person name="Yang X.-J."/>
            <person name="Tao H.-B."/>
            <person name="Huang X.-M."/>
        </authorList>
    </citation>
    <scope>NUCLEOTIDE SEQUENCE [LARGE SCALE GENOMIC DNA]</scope>
    <source>
        <strain evidence="7">DM20194951</strain>
    </source>
</reference>
<evidence type="ECO:0000256" key="5">
    <source>
        <dbReference type="PIRNR" id="PIRNR016557"/>
    </source>
</evidence>
<gene>
    <name evidence="6" type="ORF">NRE15_12295</name>
</gene>
<dbReference type="EMBL" id="CP102453">
    <property type="protein sequence ID" value="UUX33671.1"/>
    <property type="molecule type" value="Genomic_DNA"/>
</dbReference>
<name>A0ABY5P4J8_9LACT</name>
<evidence type="ECO:0000313" key="7">
    <source>
        <dbReference type="Proteomes" id="UP001315967"/>
    </source>
</evidence>
<proteinExistence type="inferred from homology"/>
<dbReference type="InterPro" id="IPR016667">
    <property type="entry name" value="Caps_polysacc_synth_CpsB/CapC"/>
</dbReference>
<keyword evidence="7" id="KW-1185">Reference proteome</keyword>
<accession>A0ABY5P4J8</accession>
<evidence type="ECO:0000256" key="3">
    <source>
        <dbReference type="ARBA" id="ARBA00022912"/>
    </source>
</evidence>
<comment type="similarity">
    <text evidence="1 5">Belongs to the metallo-dependent hydrolases superfamily. CpsB/CapC family.</text>
</comment>
<comment type="catalytic activity">
    <reaction evidence="4 5">
        <text>O-phospho-L-tyrosyl-[protein] + H2O = L-tyrosyl-[protein] + phosphate</text>
        <dbReference type="Rhea" id="RHEA:10684"/>
        <dbReference type="Rhea" id="RHEA-COMP:10136"/>
        <dbReference type="Rhea" id="RHEA-COMP:20101"/>
        <dbReference type="ChEBI" id="CHEBI:15377"/>
        <dbReference type="ChEBI" id="CHEBI:43474"/>
        <dbReference type="ChEBI" id="CHEBI:46858"/>
        <dbReference type="ChEBI" id="CHEBI:61978"/>
        <dbReference type="EC" id="3.1.3.48"/>
    </reaction>
</comment>
<dbReference type="EC" id="3.1.3.48" evidence="5"/>
<dbReference type="PIRSF" id="PIRSF016557">
    <property type="entry name" value="Caps_synth_CpsB"/>
    <property type="match status" value="1"/>
</dbReference>
<dbReference type="Proteomes" id="UP001315967">
    <property type="component" value="Chromosome"/>
</dbReference>
<evidence type="ECO:0000256" key="2">
    <source>
        <dbReference type="ARBA" id="ARBA00022801"/>
    </source>
</evidence>
<evidence type="ECO:0000313" key="6">
    <source>
        <dbReference type="EMBL" id="UUX33671.1"/>
    </source>
</evidence>
<keyword evidence="2 5" id="KW-0378">Hydrolase</keyword>
<dbReference type="InterPro" id="IPR016195">
    <property type="entry name" value="Pol/histidinol_Pase-like"/>
</dbReference>
<dbReference type="Pfam" id="PF19567">
    <property type="entry name" value="CpsB_CapC"/>
    <property type="match status" value="1"/>
</dbReference>
<evidence type="ECO:0000256" key="1">
    <source>
        <dbReference type="ARBA" id="ARBA00005750"/>
    </source>
</evidence>
<evidence type="ECO:0000256" key="4">
    <source>
        <dbReference type="ARBA" id="ARBA00051722"/>
    </source>
</evidence>
<organism evidence="6 7">
    <name type="scientific">Fundicoccus culcitae</name>
    <dbReference type="NCBI Taxonomy" id="2969821"/>
    <lineage>
        <taxon>Bacteria</taxon>
        <taxon>Bacillati</taxon>
        <taxon>Bacillota</taxon>
        <taxon>Bacilli</taxon>
        <taxon>Lactobacillales</taxon>
        <taxon>Aerococcaceae</taxon>
        <taxon>Fundicoccus</taxon>
    </lineage>
</organism>
<dbReference type="Gene3D" id="3.20.20.140">
    <property type="entry name" value="Metal-dependent hydrolases"/>
    <property type="match status" value="1"/>
</dbReference>
<dbReference type="SUPFAM" id="SSF89550">
    <property type="entry name" value="PHP domain-like"/>
    <property type="match status" value="1"/>
</dbReference>
<dbReference type="PANTHER" id="PTHR39181">
    <property type="entry name" value="TYROSINE-PROTEIN PHOSPHATASE YWQE"/>
    <property type="match status" value="1"/>
</dbReference>
<sequence length="262" mass="30150">MIIDLHSHLLPGVDDGAKTLEKSLELARIGEKEGVEHLVLTPHHRNGVYVNHKKDVIAAADKLQAEYERHNLAMKVYPSQEIRLTEQFFEDFYANNLLSLDAEGRYYLIEFPTASVPSFTKGIFEELLQMDRIPVIAHPERNQVLQKDFRLMYELIEMGALAQITSSSYSGYYGEELQNISREMIKANLAHIIASDVHHLDFRPFNMEAAFEQLTADFGEETTTYFKENARHIFNGDDVPRRKPVEPGGKGKKKFNLFKFFK</sequence>
<dbReference type="RefSeq" id="WP_313793175.1">
    <property type="nucleotide sequence ID" value="NZ_CP102453.1"/>
</dbReference>